<keyword evidence="1" id="KW-0732">Signal</keyword>
<feature type="signal peptide" evidence="1">
    <location>
        <begin position="1"/>
        <end position="19"/>
    </location>
</feature>
<proteinExistence type="predicted"/>
<keyword evidence="3" id="KW-1185">Reference proteome</keyword>
<reference evidence="2 3" key="1">
    <citation type="submission" date="2015-04" db="EMBL/GenBank/DDBJ databases">
        <authorList>
            <person name="Syromyatnikov M.Y."/>
            <person name="Popov V.N."/>
        </authorList>
    </citation>
    <scope>NUCLEOTIDE SEQUENCE [LARGE SCALE GENOMIC DNA]</scope>
</reference>
<dbReference type="AlphaFoldDB" id="A0A1J1I1V1"/>
<organism evidence="2 3">
    <name type="scientific">Clunio marinus</name>
    <dbReference type="NCBI Taxonomy" id="568069"/>
    <lineage>
        <taxon>Eukaryota</taxon>
        <taxon>Metazoa</taxon>
        <taxon>Ecdysozoa</taxon>
        <taxon>Arthropoda</taxon>
        <taxon>Hexapoda</taxon>
        <taxon>Insecta</taxon>
        <taxon>Pterygota</taxon>
        <taxon>Neoptera</taxon>
        <taxon>Endopterygota</taxon>
        <taxon>Diptera</taxon>
        <taxon>Nematocera</taxon>
        <taxon>Chironomoidea</taxon>
        <taxon>Chironomidae</taxon>
        <taxon>Clunio</taxon>
    </lineage>
</organism>
<name>A0A1J1I1V1_9DIPT</name>
<sequence>MKTLVEIFLATFVGFSVLAITSGAKQCYKNSGNCKTEEDCGFLLTFRGNPECGSGQVCCLRPCKQGFGVCTKSDDCKGGVINYGPGSNCYGDNEVCCWTEPEYPYKMKLPNMPKMKLIH</sequence>
<gene>
    <name evidence="2" type="ORF">CLUMA_CG007703</name>
</gene>
<dbReference type="EMBL" id="CVRI01000038">
    <property type="protein sequence ID" value="CRK94187.1"/>
    <property type="molecule type" value="Genomic_DNA"/>
</dbReference>
<protein>
    <submittedName>
        <fullName evidence="2">CLUMA_CG007703, isoform A</fullName>
    </submittedName>
</protein>
<accession>A0A1J1I1V1</accession>
<feature type="chain" id="PRO_5012158960" evidence="1">
    <location>
        <begin position="20"/>
        <end position="119"/>
    </location>
</feature>
<dbReference type="Proteomes" id="UP000183832">
    <property type="component" value="Unassembled WGS sequence"/>
</dbReference>
<evidence type="ECO:0000256" key="1">
    <source>
        <dbReference type="SAM" id="SignalP"/>
    </source>
</evidence>
<evidence type="ECO:0000313" key="2">
    <source>
        <dbReference type="EMBL" id="CRK94187.1"/>
    </source>
</evidence>
<evidence type="ECO:0000313" key="3">
    <source>
        <dbReference type="Proteomes" id="UP000183832"/>
    </source>
</evidence>